<gene>
    <name evidence="1" type="ORF">GCM10010412_076330</name>
</gene>
<comment type="caution">
    <text evidence="1">The sequence shown here is derived from an EMBL/GenBank/DDBJ whole genome shotgun (WGS) entry which is preliminary data.</text>
</comment>
<dbReference type="Proteomes" id="UP001501666">
    <property type="component" value="Unassembled WGS sequence"/>
</dbReference>
<evidence type="ECO:0000313" key="2">
    <source>
        <dbReference type="Proteomes" id="UP001501666"/>
    </source>
</evidence>
<dbReference type="EMBL" id="BAAATE010000029">
    <property type="protein sequence ID" value="GAA2688000.1"/>
    <property type="molecule type" value="Genomic_DNA"/>
</dbReference>
<name>A0ABN3SX52_9ACTN</name>
<evidence type="ECO:0000313" key="1">
    <source>
        <dbReference type="EMBL" id="GAA2688000.1"/>
    </source>
</evidence>
<keyword evidence="2" id="KW-1185">Reference proteome</keyword>
<organism evidence="1 2">
    <name type="scientific">Nonomuraea recticatena</name>
    <dbReference type="NCBI Taxonomy" id="46178"/>
    <lineage>
        <taxon>Bacteria</taxon>
        <taxon>Bacillati</taxon>
        <taxon>Actinomycetota</taxon>
        <taxon>Actinomycetes</taxon>
        <taxon>Streptosporangiales</taxon>
        <taxon>Streptosporangiaceae</taxon>
        <taxon>Nonomuraea</taxon>
    </lineage>
</organism>
<protein>
    <submittedName>
        <fullName evidence="1">Uncharacterized protein</fullName>
    </submittedName>
</protein>
<sequence>MTPVTRRPRAPAWRTPLRQAAGSRFAGLSKHVDLKLMSRLESGSGAVAMRYEPDRAVPCRPVQGAADVLELGDEHGGVGQA</sequence>
<reference evidence="1 2" key="1">
    <citation type="journal article" date="2019" name="Int. J. Syst. Evol. Microbiol.">
        <title>The Global Catalogue of Microorganisms (GCM) 10K type strain sequencing project: providing services to taxonomists for standard genome sequencing and annotation.</title>
        <authorList>
            <consortium name="The Broad Institute Genomics Platform"/>
            <consortium name="The Broad Institute Genome Sequencing Center for Infectious Disease"/>
            <person name="Wu L."/>
            <person name="Ma J."/>
        </authorList>
    </citation>
    <scope>NUCLEOTIDE SEQUENCE [LARGE SCALE GENOMIC DNA]</scope>
    <source>
        <strain evidence="1 2">JCM 6835</strain>
    </source>
</reference>
<proteinExistence type="predicted"/>
<accession>A0ABN3SX52</accession>